<dbReference type="PANTHER" id="PTHR45266:SF3">
    <property type="entry name" value="OXALOACETATE DECARBOXYLASE ALPHA CHAIN"/>
    <property type="match status" value="1"/>
</dbReference>
<evidence type="ECO:0000313" key="3">
    <source>
        <dbReference type="EMBL" id="ATR80077.1"/>
    </source>
</evidence>
<reference evidence="4" key="1">
    <citation type="submission" date="2017-10" db="EMBL/GenBank/DDBJ databases">
        <title>Complete genome sequence of Moraxella osloensis NP7 isolated from human skin.</title>
        <authorList>
            <person name="Lee K."/>
            <person name="Lim J.Y."/>
            <person name="Hwang I."/>
        </authorList>
    </citation>
    <scope>NUCLEOTIDE SEQUENCE [LARGE SCALE GENOMIC DNA]</scope>
    <source>
        <strain evidence="4">NP7</strain>
        <plasmid evidence="4">pnp7-5</plasmid>
    </source>
</reference>
<dbReference type="RefSeq" id="WP_100271364.1">
    <property type="nucleotide sequence ID" value="NZ_CP024448.1"/>
</dbReference>
<keyword evidence="1" id="KW-0092">Biotin</keyword>
<geneLocation type="plasmid" evidence="4">
    <name>pnp7-5</name>
</geneLocation>
<dbReference type="Pfam" id="PF00364">
    <property type="entry name" value="Biotin_lipoyl"/>
    <property type="match status" value="1"/>
</dbReference>
<evidence type="ECO:0000259" key="2">
    <source>
        <dbReference type="Pfam" id="PF00364"/>
    </source>
</evidence>
<keyword evidence="3" id="KW-0614">Plasmid</keyword>
<dbReference type="InterPro" id="IPR011053">
    <property type="entry name" value="Single_hybrid_motif"/>
</dbReference>
<dbReference type="PANTHER" id="PTHR45266">
    <property type="entry name" value="OXALOACETATE DECARBOXYLASE ALPHA CHAIN"/>
    <property type="match status" value="1"/>
</dbReference>
<dbReference type="AlphaFoldDB" id="A0A2D2LYI7"/>
<gene>
    <name evidence="3" type="ORF">NP7_12065</name>
</gene>
<dbReference type="Proteomes" id="UP000229340">
    <property type="component" value="Plasmid pNP7-5"/>
</dbReference>
<sequence>MDIQHIQDMVSLVAHSQLAEVEITVQGDSIRIKNSQYATLHNNQLSRSNVKDTAKQDVDEVTNDNTYVIKSTHIGRLKLSADAISEPLVKVGDKVQQGDTVAYVACMAQLLPVIADKAGCVYSILLEDNDKVEYGTPIIKLT</sequence>
<dbReference type="SUPFAM" id="SSF51230">
    <property type="entry name" value="Single hybrid motif"/>
    <property type="match status" value="1"/>
</dbReference>
<dbReference type="InterPro" id="IPR050709">
    <property type="entry name" value="Biotin_Carboxyl_Carrier/Decarb"/>
</dbReference>
<dbReference type="EMBL" id="CP024448">
    <property type="protein sequence ID" value="ATR80077.1"/>
    <property type="molecule type" value="Genomic_DNA"/>
</dbReference>
<dbReference type="Gene3D" id="2.40.50.100">
    <property type="match status" value="1"/>
</dbReference>
<dbReference type="InterPro" id="IPR000089">
    <property type="entry name" value="Biotin_lipoyl"/>
</dbReference>
<accession>A0A2D2LYI7</accession>
<organism evidence="3 4">
    <name type="scientific">Faucicola osloensis</name>
    <name type="common">Moraxella osloensis</name>
    <dbReference type="NCBI Taxonomy" id="34062"/>
    <lineage>
        <taxon>Bacteria</taxon>
        <taxon>Pseudomonadati</taxon>
        <taxon>Pseudomonadota</taxon>
        <taxon>Gammaproteobacteria</taxon>
        <taxon>Moraxellales</taxon>
        <taxon>Moraxellaceae</taxon>
        <taxon>Faucicola</taxon>
    </lineage>
</organism>
<feature type="domain" description="Lipoyl-binding" evidence="2">
    <location>
        <begin position="69"/>
        <end position="141"/>
    </location>
</feature>
<dbReference type="CDD" id="cd06850">
    <property type="entry name" value="biotinyl_domain"/>
    <property type="match status" value="1"/>
</dbReference>
<protein>
    <recommendedName>
        <fullName evidence="2">Lipoyl-binding domain-containing protein</fullName>
    </recommendedName>
</protein>
<evidence type="ECO:0000313" key="4">
    <source>
        <dbReference type="Proteomes" id="UP000229340"/>
    </source>
</evidence>
<evidence type="ECO:0000256" key="1">
    <source>
        <dbReference type="ARBA" id="ARBA00023267"/>
    </source>
</evidence>
<proteinExistence type="predicted"/>
<name>A0A2D2LYI7_FAUOS</name>